<accession>L9WKJ4</accession>
<dbReference type="STRING" id="1227499.C493_19918"/>
<name>L9WKJ4_9EURY</name>
<dbReference type="SUPFAM" id="SSF53474">
    <property type="entry name" value="alpha/beta-Hydrolases"/>
    <property type="match status" value="1"/>
</dbReference>
<evidence type="ECO:0000313" key="4">
    <source>
        <dbReference type="Proteomes" id="UP000011602"/>
    </source>
</evidence>
<keyword evidence="3" id="KW-0560">Oxidoreductase</keyword>
<dbReference type="AlphaFoldDB" id="L9WKJ4"/>
<dbReference type="Proteomes" id="UP000011602">
    <property type="component" value="Unassembled WGS sequence"/>
</dbReference>
<dbReference type="RefSeq" id="WP_007261239.1">
    <property type="nucleotide sequence ID" value="NZ_AOHZ01000091.1"/>
</dbReference>
<evidence type="ECO:0000313" key="3">
    <source>
        <dbReference type="EMBL" id="ELY49974.1"/>
    </source>
</evidence>
<dbReference type="Gene3D" id="3.40.50.1820">
    <property type="entry name" value="alpha/beta hydrolase"/>
    <property type="match status" value="1"/>
</dbReference>
<dbReference type="Pfam" id="PF00561">
    <property type="entry name" value="Abhydrolase_1"/>
    <property type="match status" value="1"/>
</dbReference>
<sequence length="266" mass="30091">MPYFATTDNVELYYEDKGAGEPIVFVHGWTCNRHFFDEQISALREEYRVVSLDLRGHGDSDHPEQGLTLERLATDVDELVSYLDLSPVSLVGWSMGAHVIFEYVEQFGCDDLERLVLIDMSPKLITDDEWELGLYGEFGHEENLETLALFTPGWARVAEDIFRDLLDTLSDEQLEWVIRETEKTPTSTAVNLWVAMVTNDYRETLPGIDVPTLVTYGEESNLYAPEVAEFMADRIPDSELVGFSDVGHGVPLGTPTELTEELEAFL</sequence>
<dbReference type="PATRIC" id="fig|1227499.3.peg.4095"/>
<keyword evidence="3" id="KW-0575">Peroxidase</keyword>
<dbReference type="GO" id="GO:0016020">
    <property type="term" value="C:membrane"/>
    <property type="evidence" value="ECO:0007669"/>
    <property type="project" value="TreeGrafter"/>
</dbReference>
<dbReference type="InterPro" id="IPR029058">
    <property type="entry name" value="AB_hydrolase_fold"/>
</dbReference>
<keyword evidence="1" id="KW-0378">Hydrolase</keyword>
<dbReference type="PANTHER" id="PTHR43798">
    <property type="entry name" value="MONOACYLGLYCEROL LIPASE"/>
    <property type="match status" value="1"/>
</dbReference>
<dbReference type="GO" id="GO:0016787">
    <property type="term" value="F:hydrolase activity"/>
    <property type="evidence" value="ECO:0007669"/>
    <property type="project" value="UniProtKB-KW"/>
</dbReference>
<organism evidence="3 4">
    <name type="scientific">Natronolimnohabitans innermongolicus JCM 12255</name>
    <dbReference type="NCBI Taxonomy" id="1227499"/>
    <lineage>
        <taxon>Archaea</taxon>
        <taxon>Methanobacteriati</taxon>
        <taxon>Methanobacteriota</taxon>
        <taxon>Stenosarchaea group</taxon>
        <taxon>Halobacteria</taxon>
        <taxon>Halobacteriales</taxon>
        <taxon>Natrialbaceae</taxon>
        <taxon>Natronolimnohabitans</taxon>
    </lineage>
</organism>
<dbReference type="EMBL" id="AOHZ01000091">
    <property type="protein sequence ID" value="ELY49974.1"/>
    <property type="molecule type" value="Genomic_DNA"/>
</dbReference>
<gene>
    <name evidence="3" type="ORF">C493_19918</name>
</gene>
<dbReference type="OrthoDB" id="111592at2157"/>
<dbReference type="eggNOG" id="arCOG01648">
    <property type="taxonomic scope" value="Archaea"/>
</dbReference>
<dbReference type="InterPro" id="IPR000073">
    <property type="entry name" value="AB_hydrolase_1"/>
</dbReference>
<dbReference type="PANTHER" id="PTHR43798:SF31">
    <property type="entry name" value="AB HYDROLASE SUPERFAMILY PROTEIN YCLE"/>
    <property type="match status" value="1"/>
</dbReference>
<keyword evidence="4" id="KW-1185">Reference proteome</keyword>
<proteinExistence type="predicted"/>
<reference evidence="3 4" key="1">
    <citation type="journal article" date="2014" name="PLoS Genet.">
        <title>Phylogenetically driven sequencing of extremely halophilic archaea reveals strategies for static and dynamic osmo-response.</title>
        <authorList>
            <person name="Becker E.A."/>
            <person name="Seitzer P.M."/>
            <person name="Tritt A."/>
            <person name="Larsen D."/>
            <person name="Krusor M."/>
            <person name="Yao A.I."/>
            <person name="Wu D."/>
            <person name="Madern D."/>
            <person name="Eisen J.A."/>
            <person name="Darling A.E."/>
            <person name="Facciotti M.T."/>
        </authorList>
    </citation>
    <scope>NUCLEOTIDE SEQUENCE [LARGE SCALE GENOMIC DNA]</scope>
    <source>
        <strain evidence="3 4">JCM 12255</strain>
    </source>
</reference>
<protein>
    <submittedName>
        <fullName evidence="3">Arylesterase, non-heme chloride peroxidase</fullName>
    </submittedName>
</protein>
<evidence type="ECO:0000259" key="2">
    <source>
        <dbReference type="Pfam" id="PF00561"/>
    </source>
</evidence>
<dbReference type="PRINTS" id="PR00111">
    <property type="entry name" value="ABHYDROLASE"/>
</dbReference>
<dbReference type="InterPro" id="IPR050266">
    <property type="entry name" value="AB_hydrolase_sf"/>
</dbReference>
<comment type="caution">
    <text evidence="3">The sequence shown here is derived from an EMBL/GenBank/DDBJ whole genome shotgun (WGS) entry which is preliminary data.</text>
</comment>
<dbReference type="GO" id="GO:0004601">
    <property type="term" value="F:peroxidase activity"/>
    <property type="evidence" value="ECO:0007669"/>
    <property type="project" value="UniProtKB-KW"/>
</dbReference>
<feature type="domain" description="AB hydrolase-1" evidence="2">
    <location>
        <begin position="22"/>
        <end position="249"/>
    </location>
</feature>
<evidence type="ECO:0000256" key="1">
    <source>
        <dbReference type="ARBA" id="ARBA00022801"/>
    </source>
</evidence>